<feature type="signal peptide" evidence="1">
    <location>
        <begin position="1"/>
        <end position="21"/>
    </location>
</feature>
<dbReference type="Gene3D" id="3.10.620.30">
    <property type="match status" value="1"/>
</dbReference>
<dbReference type="eggNOG" id="COG1305">
    <property type="taxonomic scope" value="Bacteria"/>
</dbReference>
<sequence length="653" mass="75288">MKLIFASLFTLLAFNFGYSQSQELEDITLEMLRETQSPSDSSAVAEVLYEKGKISFSIMNSWEYQFEVIRRIKIYSQEGYNQANVQIQYYIGDKNADKESVSKIDGYVYYEEDGEIEREKLRNRDIFDVDLSEKWEAKKFTLPKIQDGVIIEYSYTINSPNIFNLPKWVFQNTIPTRYSEYATRIPGEYLAYSIKTKGYYPFETFSDIKESSLAGFRARTSIKESKHIGTNLPKIENESFVNNVSNYLPSISYELSSYKTGQHEANKSVSKTWDDVAKTLSDTDTYKKEISRSNYFENDLKAILKDKTLPKDKMNTIFNFVKDKMTWNDEERRYTSDQLDKVYEEGIGNSADINVMLVAMLREANLDANPVLSSTISNGIPFFPTISGFNYVFAHVNINGEIYLLDATDEYTSPNILPKRALNWTGTILKSDGFQPLDLVPSTRSTKKFQVQAELTLKGEVNGMCRIISLDQYGLESRRSLNNKSNDELKLKYESAYSVNKIEEISNSNLKDTSKPLLEGFNFSGKEQFVEEIGDKLYLSPMLFLKSKENPFKEEERVYPIDFTFPRNVEHFITIKIPEGYQVDYLPEKAILKLGGGVAQLIYLIEEYNNIISVKVNHEINASLILPQDYNLLREFYISLMNKENEKIVLVKS</sequence>
<accession>K4IPK8</accession>
<dbReference type="RefSeq" id="WP_015023068.1">
    <property type="nucleotide sequence ID" value="NC_018721.1"/>
</dbReference>
<proteinExistence type="predicted"/>
<feature type="domain" description="DUF3857" evidence="3">
    <location>
        <begin position="66"/>
        <end position="193"/>
    </location>
</feature>
<dbReference type="OrthoDB" id="98874at2"/>
<reference evidence="4" key="2">
    <citation type="submission" date="2012-09" db="EMBL/GenBank/DDBJ databases">
        <title>The complete sequence of Psychroflexus torquis an extreme psychrophile from sea-ice that is stimulated by light.</title>
        <authorList>
            <person name="Feng S."/>
            <person name="Powell S.M."/>
            <person name="Bowman J.P."/>
        </authorList>
    </citation>
    <scope>NUCLEOTIDE SEQUENCE [LARGE SCALE GENOMIC DNA]</scope>
    <source>
        <strain evidence="4">ATCC 700755</strain>
    </source>
</reference>
<dbReference type="STRING" id="313595.P700755_000427"/>
<evidence type="ECO:0008006" key="6">
    <source>
        <dbReference type="Google" id="ProtNLM"/>
    </source>
</evidence>
<organism evidence="4 5">
    <name type="scientific">Psychroflexus torquis (strain ATCC 700755 / CIP 106069 / ACAM 623)</name>
    <dbReference type="NCBI Taxonomy" id="313595"/>
    <lineage>
        <taxon>Bacteria</taxon>
        <taxon>Pseudomonadati</taxon>
        <taxon>Bacteroidota</taxon>
        <taxon>Flavobacteriia</taxon>
        <taxon>Flavobacteriales</taxon>
        <taxon>Flavobacteriaceae</taxon>
        <taxon>Psychroflexus</taxon>
    </lineage>
</organism>
<evidence type="ECO:0000259" key="3">
    <source>
        <dbReference type="Pfam" id="PF12969"/>
    </source>
</evidence>
<dbReference type="AlphaFoldDB" id="K4IPK8"/>
<dbReference type="Gene3D" id="2.60.120.1130">
    <property type="match status" value="1"/>
</dbReference>
<dbReference type="InterPro" id="IPR038765">
    <property type="entry name" value="Papain-like_cys_pep_sf"/>
</dbReference>
<gene>
    <name evidence="4" type="ordered locus">P700755_000427</name>
</gene>
<name>K4IPK8_PSYTT</name>
<feature type="domain" description="Transglutaminase-like" evidence="2">
    <location>
        <begin position="305"/>
        <end position="375"/>
    </location>
</feature>
<evidence type="ECO:0000313" key="4">
    <source>
        <dbReference type="EMBL" id="AFU67450.1"/>
    </source>
</evidence>
<dbReference type="Proteomes" id="UP000008514">
    <property type="component" value="Chromosome"/>
</dbReference>
<dbReference type="InterPro" id="IPR024618">
    <property type="entry name" value="DUF3857"/>
</dbReference>
<evidence type="ECO:0000313" key="5">
    <source>
        <dbReference type="Proteomes" id="UP000008514"/>
    </source>
</evidence>
<protein>
    <recommendedName>
        <fullName evidence="6">DUF3857 domain-containing protein</fullName>
    </recommendedName>
</protein>
<evidence type="ECO:0000259" key="2">
    <source>
        <dbReference type="Pfam" id="PF01841"/>
    </source>
</evidence>
<evidence type="ECO:0000256" key="1">
    <source>
        <dbReference type="SAM" id="SignalP"/>
    </source>
</evidence>
<dbReference type="Pfam" id="PF01841">
    <property type="entry name" value="Transglut_core"/>
    <property type="match status" value="1"/>
</dbReference>
<keyword evidence="5" id="KW-1185">Reference proteome</keyword>
<dbReference type="Pfam" id="PF12969">
    <property type="entry name" value="DUF3857"/>
    <property type="match status" value="1"/>
</dbReference>
<dbReference type="KEGG" id="ptq:P700755_000427"/>
<dbReference type="HOGENOM" id="CLU_026364_0_0_10"/>
<dbReference type="EMBL" id="CP003879">
    <property type="protein sequence ID" value="AFU67450.1"/>
    <property type="molecule type" value="Genomic_DNA"/>
</dbReference>
<dbReference type="SUPFAM" id="SSF54001">
    <property type="entry name" value="Cysteine proteinases"/>
    <property type="match status" value="1"/>
</dbReference>
<keyword evidence="1" id="KW-0732">Signal</keyword>
<dbReference type="Gene3D" id="2.60.40.3140">
    <property type="match status" value="1"/>
</dbReference>
<dbReference type="InterPro" id="IPR002931">
    <property type="entry name" value="Transglutaminase-like"/>
</dbReference>
<reference evidence="4" key="1">
    <citation type="submission" date="2006-03" db="EMBL/GenBank/DDBJ databases">
        <authorList>
            <person name="Bowman J."/>
            <person name="Ferriera S."/>
            <person name="Johnson J."/>
            <person name="Kravitz S."/>
            <person name="Halpern A."/>
            <person name="Remington K."/>
            <person name="Beeson K."/>
            <person name="Tran B."/>
            <person name="Rogers Y.-H."/>
            <person name="Friedman R."/>
            <person name="Venter J.C."/>
        </authorList>
    </citation>
    <scope>NUCLEOTIDE SEQUENCE [LARGE SCALE GENOMIC DNA]</scope>
    <source>
        <strain evidence="4">ATCC 700755</strain>
    </source>
</reference>
<feature type="chain" id="PRO_5003877908" description="DUF3857 domain-containing protein" evidence="1">
    <location>
        <begin position="22"/>
        <end position="653"/>
    </location>
</feature>